<dbReference type="Proteomes" id="UP000554054">
    <property type="component" value="Unassembled WGS sequence"/>
</dbReference>
<evidence type="ECO:0000313" key="3">
    <source>
        <dbReference type="EMBL" id="NYF97389.1"/>
    </source>
</evidence>
<keyword evidence="4" id="KW-1185">Reference proteome</keyword>
<evidence type="ECO:0000259" key="2">
    <source>
        <dbReference type="Pfam" id="PF00534"/>
    </source>
</evidence>
<evidence type="ECO:0000256" key="1">
    <source>
        <dbReference type="ARBA" id="ARBA00022679"/>
    </source>
</evidence>
<feature type="domain" description="Glycosyl transferase family 1" evidence="2">
    <location>
        <begin position="213"/>
        <end position="359"/>
    </location>
</feature>
<dbReference type="GO" id="GO:0009103">
    <property type="term" value="P:lipopolysaccharide biosynthetic process"/>
    <property type="evidence" value="ECO:0007669"/>
    <property type="project" value="TreeGrafter"/>
</dbReference>
<name>A0A852VN73_9MICO</name>
<organism evidence="3 4">
    <name type="scientific">Janibacter cremeus</name>
    <dbReference type="NCBI Taxonomy" id="1285192"/>
    <lineage>
        <taxon>Bacteria</taxon>
        <taxon>Bacillati</taxon>
        <taxon>Actinomycetota</taxon>
        <taxon>Actinomycetes</taxon>
        <taxon>Micrococcales</taxon>
        <taxon>Intrasporangiaceae</taxon>
        <taxon>Janibacter</taxon>
    </lineage>
</organism>
<dbReference type="PANTHER" id="PTHR46401">
    <property type="entry name" value="GLYCOSYLTRANSFERASE WBBK-RELATED"/>
    <property type="match status" value="1"/>
</dbReference>
<keyword evidence="1 3" id="KW-0808">Transferase</keyword>
<reference evidence="3 4" key="1">
    <citation type="submission" date="2020-07" db="EMBL/GenBank/DDBJ databases">
        <title>Sequencing the genomes of 1000 actinobacteria strains.</title>
        <authorList>
            <person name="Klenk H.-P."/>
        </authorList>
    </citation>
    <scope>NUCLEOTIDE SEQUENCE [LARGE SCALE GENOMIC DNA]</scope>
    <source>
        <strain evidence="3 4">DSM 26154</strain>
    </source>
</reference>
<dbReference type="PANTHER" id="PTHR46401:SF2">
    <property type="entry name" value="GLYCOSYLTRANSFERASE WBBK-RELATED"/>
    <property type="match status" value="1"/>
</dbReference>
<dbReference type="AlphaFoldDB" id="A0A852VN73"/>
<gene>
    <name evidence="3" type="ORF">BJY20_000781</name>
</gene>
<dbReference type="InterPro" id="IPR001296">
    <property type="entry name" value="Glyco_trans_1"/>
</dbReference>
<accession>A0A852VN73</accession>
<dbReference type="Pfam" id="PF00534">
    <property type="entry name" value="Glycos_transf_1"/>
    <property type="match status" value="1"/>
</dbReference>
<dbReference type="SUPFAM" id="SSF53756">
    <property type="entry name" value="UDP-Glycosyltransferase/glycogen phosphorylase"/>
    <property type="match status" value="1"/>
</dbReference>
<sequence length="389" mass="42655">MTVPIPETSPGPKVLFDLSNLKTGGALQVAASLMDEVAAFALSLEGRQRWPWLGGACFELSEPVLANTTRDLGSLHVKTVDGRPLSRLLRGRREAYFDTSFTLFGPDYGPRRARTTIVGFADGTSLTPETTSPETVHQKIRGKIRRNISRRRFKHADSLVVEANHVAHNLATRWGIDEARIYVVPNVLNGVFQEVHGEAIQHLDQILSPPSASNSIRLCYPSRLYPHKNIQIMGRAAKALSENYGLSIQLLLTLTDSEFAALDPMTQSISTTVGPLRVAQMPSLYKACDATVFVSLNESFSITPLEAMSSGSPLIASDREFVHEIAGDAAGYCDPLDPNDIARALSGLVTQPEITARRIASGHKIVENWPSAKARTERYLDIIAQNFRP</sequence>
<dbReference type="EMBL" id="JACCAE010000001">
    <property type="protein sequence ID" value="NYF97389.1"/>
    <property type="molecule type" value="Genomic_DNA"/>
</dbReference>
<proteinExistence type="predicted"/>
<comment type="caution">
    <text evidence="3">The sequence shown here is derived from an EMBL/GenBank/DDBJ whole genome shotgun (WGS) entry which is preliminary data.</text>
</comment>
<dbReference type="Gene3D" id="3.40.50.2000">
    <property type="entry name" value="Glycogen Phosphorylase B"/>
    <property type="match status" value="1"/>
</dbReference>
<evidence type="ECO:0000313" key="4">
    <source>
        <dbReference type="Proteomes" id="UP000554054"/>
    </source>
</evidence>
<protein>
    <submittedName>
        <fullName evidence="3">Glycosyltransferase involved in cell wall biosynthesis</fullName>
    </submittedName>
</protein>
<dbReference type="GO" id="GO:0016757">
    <property type="term" value="F:glycosyltransferase activity"/>
    <property type="evidence" value="ECO:0007669"/>
    <property type="project" value="InterPro"/>
</dbReference>